<evidence type="ECO:0000313" key="1">
    <source>
        <dbReference type="EMBL" id="AIL44010.1"/>
    </source>
</evidence>
<organism evidence="1 2">
    <name type="scientific">Elizabethkingia anophelis NUHP1</name>
    <dbReference type="NCBI Taxonomy" id="1338011"/>
    <lineage>
        <taxon>Bacteria</taxon>
        <taxon>Pseudomonadati</taxon>
        <taxon>Bacteroidota</taxon>
        <taxon>Flavobacteriia</taxon>
        <taxon>Flavobacteriales</taxon>
        <taxon>Weeksellaceae</taxon>
        <taxon>Elizabethkingia</taxon>
    </lineage>
</organism>
<dbReference type="Proteomes" id="UP000028933">
    <property type="component" value="Chromosome"/>
</dbReference>
<proteinExistence type="predicted"/>
<protein>
    <submittedName>
        <fullName evidence="1">Uncharacterized protein</fullName>
    </submittedName>
</protein>
<reference evidence="1" key="2">
    <citation type="journal article" date="2015" name="Genome Biol. Evol.">
        <title>Complete Genome Sequence and Transcriptomic Analysis of the Novel Pathogen Elizabethkingia anophelis in Response to Oxidative Stress.</title>
        <authorList>
            <person name="Li Y."/>
            <person name="Liu Y."/>
            <person name="Chew S.C."/>
            <person name="Tay M."/>
            <person name="Salido M.M."/>
            <person name="Teo J."/>
            <person name="Lauro F.M."/>
            <person name="Givskov M."/>
            <person name="Yang L."/>
        </authorList>
    </citation>
    <scope>NUCLEOTIDE SEQUENCE</scope>
    <source>
        <strain evidence="1">NUHP1</strain>
    </source>
</reference>
<accession>A0A077EEX0</accession>
<sequence length="38" mass="4455">MSLMNKSIVNNSLIEFIQAPKIKIVRHQKFFDAFFIDA</sequence>
<dbReference type="HOGENOM" id="CLU_3327422_0_0_10"/>
<reference evidence="1" key="1">
    <citation type="journal article" date="2013" name="Lancet">
        <title>First case of E anophelis outbreak in an intensive-care unit.</title>
        <authorList>
            <person name="Teo J."/>
            <person name="Tan S.Y."/>
            <person name="Tay M."/>
            <person name="Ding Y."/>
            <person name="Kjelleberg S."/>
            <person name="Givskov M."/>
            <person name="Lin R.T."/>
            <person name="Yang L."/>
        </authorList>
    </citation>
    <scope>NUCLEOTIDE SEQUENCE [LARGE SCALE GENOMIC DNA]</scope>
    <source>
        <strain evidence="1">NUHP1</strain>
    </source>
</reference>
<dbReference type="STRING" id="1338011.BD94_0235"/>
<dbReference type="KEGG" id="eao:BD94_0235"/>
<name>A0A077EEX0_9FLAO</name>
<gene>
    <name evidence="1" type="ORF">BD94_0235</name>
</gene>
<evidence type="ECO:0000313" key="2">
    <source>
        <dbReference type="Proteomes" id="UP000028933"/>
    </source>
</evidence>
<dbReference type="AlphaFoldDB" id="A0A077EEX0"/>
<dbReference type="EMBL" id="CP007547">
    <property type="protein sequence ID" value="AIL44010.1"/>
    <property type="molecule type" value="Genomic_DNA"/>
</dbReference>